<dbReference type="EMBL" id="ATJO01000163">
    <property type="protein sequence ID" value="EPI49634.1"/>
    <property type="molecule type" value="Genomic_DNA"/>
</dbReference>
<dbReference type="HOGENOM" id="CLU_2728147_0_0_11"/>
<name>S4I5L8_9BIFI</name>
<evidence type="ECO:0000313" key="2">
    <source>
        <dbReference type="EMBL" id="EPI49634.1"/>
    </source>
</evidence>
<sequence length="72" mass="7677">MEHGGEWLLSKYGYDFDLFGNPEDASEQSDATINDVADEQSDASVSDAPIVDAPINEDMTSEVSASTAAFDS</sequence>
<gene>
    <name evidence="2" type="ORF">HMPREF1576_01414</name>
</gene>
<protein>
    <submittedName>
        <fullName evidence="2">Uncharacterized protein</fullName>
    </submittedName>
</protein>
<proteinExistence type="predicted"/>
<evidence type="ECO:0000313" key="3">
    <source>
        <dbReference type="Proteomes" id="UP000014601"/>
    </source>
</evidence>
<dbReference type="Proteomes" id="UP000014601">
    <property type="component" value="Unassembled WGS sequence"/>
</dbReference>
<dbReference type="AlphaFoldDB" id="S4I5L8"/>
<organism evidence="2 3">
    <name type="scientific">Gardnerella pickettii JCP7719</name>
    <dbReference type="NCBI Taxonomy" id="1261061"/>
    <lineage>
        <taxon>Bacteria</taxon>
        <taxon>Bacillati</taxon>
        <taxon>Actinomycetota</taxon>
        <taxon>Actinomycetes</taxon>
        <taxon>Bifidobacteriales</taxon>
        <taxon>Bifidobacteriaceae</taxon>
        <taxon>Gardnerella</taxon>
        <taxon>Gardnerella pickettii</taxon>
    </lineage>
</organism>
<comment type="caution">
    <text evidence="2">The sequence shown here is derived from an EMBL/GenBank/DDBJ whole genome shotgun (WGS) entry which is preliminary data.</text>
</comment>
<evidence type="ECO:0000256" key="1">
    <source>
        <dbReference type="SAM" id="MobiDB-lite"/>
    </source>
</evidence>
<reference evidence="2 3" key="1">
    <citation type="submission" date="2013-06" db="EMBL/GenBank/DDBJ databases">
        <authorList>
            <person name="Weinstock G."/>
            <person name="Sodergren E."/>
            <person name="Lobos E.A."/>
            <person name="Fulton L."/>
            <person name="Fulton R."/>
            <person name="Courtney L."/>
            <person name="Fronick C."/>
            <person name="O'Laughlin M."/>
            <person name="Godfrey J."/>
            <person name="Wilson R.M."/>
            <person name="Miner T."/>
            <person name="Farmer C."/>
            <person name="Delehaunty K."/>
            <person name="Cordes M."/>
            <person name="Minx P."/>
            <person name="Tomlinson C."/>
            <person name="Chen J."/>
            <person name="Wollam A."/>
            <person name="Pepin K.H."/>
            <person name="Bhonagiri V."/>
            <person name="Zhang X."/>
            <person name="Warren W."/>
            <person name="Mitreva M."/>
            <person name="Mardis E.R."/>
            <person name="Wilson R.K."/>
        </authorList>
    </citation>
    <scope>NUCLEOTIDE SEQUENCE [LARGE SCALE GENOMIC DNA]</scope>
    <source>
        <strain evidence="2 3">JCP7719</strain>
    </source>
</reference>
<feature type="non-terminal residue" evidence="2">
    <location>
        <position position="72"/>
    </location>
</feature>
<accession>S4I5L8</accession>
<feature type="region of interest" description="Disordered" evidence="1">
    <location>
        <begin position="21"/>
        <end position="50"/>
    </location>
</feature>